<dbReference type="PROSITE" id="PS50863">
    <property type="entry name" value="B3"/>
    <property type="match status" value="2"/>
</dbReference>
<evidence type="ECO:0000256" key="7">
    <source>
        <dbReference type="SAM" id="MobiDB-lite"/>
    </source>
</evidence>
<dbReference type="EMBL" id="JACGCM010000119">
    <property type="protein sequence ID" value="KAF6176138.1"/>
    <property type="molecule type" value="Genomic_DNA"/>
</dbReference>
<dbReference type="SUPFAM" id="SSF101936">
    <property type="entry name" value="DNA-binding pseudobarrel domain"/>
    <property type="match status" value="2"/>
</dbReference>
<feature type="domain" description="TF-B3" evidence="8">
    <location>
        <begin position="250"/>
        <end position="339"/>
    </location>
</feature>
<evidence type="ECO:0000256" key="6">
    <source>
        <dbReference type="SAM" id="Coils"/>
    </source>
</evidence>
<dbReference type="OrthoDB" id="1909330at2759"/>
<feature type="region of interest" description="Disordered" evidence="7">
    <location>
        <begin position="360"/>
        <end position="408"/>
    </location>
</feature>
<evidence type="ECO:0000313" key="10">
    <source>
        <dbReference type="Proteomes" id="UP000541444"/>
    </source>
</evidence>
<evidence type="ECO:0000256" key="4">
    <source>
        <dbReference type="ARBA" id="ARBA00023163"/>
    </source>
</evidence>
<dbReference type="Pfam" id="PF02362">
    <property type="entry name" value="B3"/>
    <property type="match status" value="2"/>
</dbReference>
<keyword evidence="3" id="KW-0238">DNA-binding</keyword>
<protein>
    <recommendedName>
        <fullName evidence="8">TF-B3 domain-containing protein</fullName>
    </recommendedName>
</protein>
<keyword evidence="10" id="KW-1185">Reference proteome</keyword>
<comment type="caution">
    <text evidence="9">The sequence shown here is derived from an EMBL/GenBank/DDBJ whole genome shotgun (WGS) entry which is preliminary data.</text>
</comment>
<organism evidence="9 10">
    <name type="scientific">Kingdonia uniflora</name>
    <dbReference type="NCBI Taxonomy" id="39325"/>
    <lineage>
        <taxon>Eukaryota</taxon>
        <taxon>Viridiplantae</taxon>
        <taxon>Streptophyta</taxon>
        <taxon>Embryophyta</taxon>
        <taxon>Tracheophyta</taxon>
        <taxon>Spermatophyta</taxon>
        <taxon>Magnoliopsida</taxon>
        <taxon>Ranunculales</taxon>
        <taxon>Circaeasteraceae</taxon>
        <taxon>Kingdonia</taxon>
    </lineage>
</organism>
<feature type="compositionally biased region" description="Low complexity" evidence="7">
    <location>
        <begin position="397"/>
        <end position="408"/>
    </location>
</feature>
<feature type="coiled-coil region" evidence="6">
    <location>
        <begin position="533"/>
        <end position="581"/>
    </location>
</feature>
<evidence type="ECO:0000256" key="2">
    <source>
        <dbReference type="ARBA" id="ARBA00023015"/>
    </source>
</evidence>
<dbReference type="GO" id="GO:0005634">
    <property type="term" value="C:nucleus"/>
    <property type="evidence" value="ECO:0007669"/>
    <property type="project" value="UniProtKB-SubCell"/>
</dbReference>
<keyword evidence="2" id="KW-0805">Transcription regulation</keyword>
<evidence type="ECO:0000256" key="1">
    <source>
        <dbReference type="ARBA" id="ARBA00004123"/>
    </source>
</evidence>
<dbReference type="InterPro" id="IPR044837">
    <property type="entry name" value="REM16-like"/>
</dbReference>
<evidence type="ECO:0000256" key="3">
    <source>
        <dbReference type="ARBA" id="ARBA00023125"/>
    </source>
</evidence>
<proteinExistence type="predicted"/>
<name>A0A7J7PAC8_9MAGN</name>
<keyword evidence="5" id="KW-0539">Nucleus</keyword>
<feature type="domain" description="TF-B3" evidence="8">
    <location>
        <begin position="59"/>
        <end position="148"/>
    </location>
</feature>
<evidence type="ECO:0000256" key="5">
    <source>
        <dbReference type="ARBA" id="ARBA00023242"/>
    </source>
</evidence>
<comment type="subcellular location">
    <subcellularLocation>
        <location evidence="1">Nucleus</location>
    </subcellularLocation>
</comment>
<dbReference type="PANTHER" id="PTHR31391:SF101">
    <property type="entry name" value="B3 DOMAIN-CONTAINING PROTEIN OS01G0234100"/>
    <property type="match status" value="1"/>
</dbReference>
<evidence type="ECO:0000259" key="8">
    <source>
        <dbReference type="PROSITE" id="PS50863"/>
    </source>
</evidence>
<reference evidence="9 10" key="1">
    <citation type="journal article" date="2020" name="IScience">
        <title>Genome Sequencing of the Endangered Kingdonia uniflora (Circaeasteraceae, Ranunculales) Reveals Potential Mechanisms of Evolutionary Specialization.</title>
        <authorList>
            <person name="Sun Y."/>
            <person name="Deng T."/>
            <person name="Zhang A."/>
            <person name="Moore M.J."/>
            <person name="Landis J.B."/>
            <person name="Lin N."/>
            <person name="Zhang H."/>
            <person name="Zhang X."/>
            <person name="Huang J."/>
            <person name="Zhang X."/>
            <person name="Sun H."/>
            <person name="Wang H."/>
        </authorList>
    </citation>
    <scope>NUCLEOTIDE SEQUENCE [LARGE SCALE GENOMIC DNA]</scope>
    <source>
        <strain evidence="9">TB1705</strain>
        <tissue evidence="9">Leaf</tissue>
    </source>
</reference>
<gene>
    <name evidence="9" type="ORF">GIB67_023429</name>
</gene>
<dbReference type="Gene3D" id="2.40.330.10">
    <property type="entry name" value="DNA-binding pseudobarrel domain"/>
    <property type="match status" value="2"/>
</dbReference>
<dbReference type="GO" id="GO:0003677">
    <property type="term" value="F:DNA binding"/>
    <property type="evidence" value="ECO:0007669"/>
    <property type="project" value="UniProtKB-KW"/>
</dbReference>
<dbReference type="InterPro" id="IPR003340">
    <property type="entry name" value="B3_DNA-bd"/>
</dbReference>
<feature type="compositionally biased region" description="Basic residues" evidence="7">
    <location>
        <begin position="361"/>
        <end position="378"/>
    </location>
</feature>
<dbReference type="Proteomes" id="UP000541444">
    <property type="component" value="Unassembled WGS sequence"/>
</dbReference>
<accession>A0A7J7PAC8</accession>
<keyword evidence="6" id="KW-0175">Coiled coil</keyword>
<dbReference type="PANTHER" id="PTHR31391">
    <property type="entry name" value="B3 DOMAIN-CONTAINING PROTEIN OS11G0197600-RELATED"/>
    <property type="match status" value="1"/>
</dbReference>
<dbReference type="InterPro" id="IPR015300">
    <property type="entry name" value="DNA-bd_pseudobarrel_sf"/>
</dbReference>
<sequence>MTMKFVYFDKEGAVGMEVADHDETSARKGTCVDNDKTITGATERAKEFQKNLDPKHPSFVKVMVRSHVSGCCLVGLPSQFIRSYLPKNDMTFSLVDENAKTFSVKFVGRGFSAGWRLFTTTHNLVEGDALVFQLIKPDEFKVFIIKAESLSVVNGGFGLQKSEAHEKKEAPQVYASAEAKPNTTNKVEALESGLKPGSPNLIKPALQSEMTVGSCLVADNPSAMDLSAKSSAKERAVEVQQNLDPEHPSFVKSMARSNVASGFWLGIPSQFCNSYLPKAEVMITLVDENDEECEVKFVGKAFSAGWTGFATAHKLVEGDALVFELVKDAKFKVYILRANISCGSDGGLVLSNTDSQAKRSSSCKRVKTSEKTKRKRQKILPLTDLGQREGEESKNNSGEASSEVSGSAMSWGNLDRKRFDVAVDGLWKKSKLPEHMWTKYYELCCRKKKFLHKNLPHDNTVLVDGIIKQTVTVADSIKACKLSTCSDEQFDSWDKYLKGFEELGMDVGFLRVKVQRLKKLASKSEHESYSKSHIEAIANRVSLQKDMKRLEKKLAGKKEAAKKLDAEIDNLIKKVERDELEFQKEVDAP</sequence>
<keyword evidence="4" id="KW-0804">Transcription</keyword>
<evidence type="ECO:0000313" key="9">
    <source>
        <dbReference type="EMBL" id="KAF6176138.1"/>
    </source>
</evidence>
<dbReference type="AlphaFoldDB" id="A0A7J7PAC8"/>
<dbReference type="SMART" id="SM01019">
    <property type="entry name" value="B3"/>
    <property type="match status" value="2"/>
</dbReference>
<dbReference type="CDD" id="cd10017">
    <property type="entry name" value="B3_DNA"/>
    <property type="match status" value="2"/>
</dbReference>